<reference evidence="2" key="2">
    <citation type="submission" date="2020-04" db="EMBL/GenBank/DDBJ databases">
        <authorList>
            <consortium name="NCBI Genome Project"/>
        </authorList>
    </citation>
    <scope>NUCLEOTIDE SEQUENCE</scope>
    <source>
        <strain evidence="2">CBS 342.82</strain>
    </source>
</reference>
<evidence type="ECO:0000313" key="2">
    <source>
        <dbReference type="RefSeq" id="XP_033455271.1"/>
    </source>
</evidence>
<proteinExistence type="predicted"/>
<keyword evidence="1" id="KW-1185">Reference proteome</keyword>
<sequence length="97" mass="10361">MIHYPSFFLSSPLFFSSIPFSPFKSIEGRTINPASQMSSICPSPHHHFFGGSLERSVGRSQHIHTGNSVSAPLPLALCLSVCVCVCVDTVRARGAGG</sequence>
<dbReference type="Proteomes" id="UP000504637">
    <property type="component" value="Unplaced"/>
</dbReference>
<dbReference type="AlphaFoldDB" id="A0A6J3LQX0"/>
<reference evidence="2" key="3">
    <citation type="submission" date="2025-08" db="UniProtKB">
        <authorList>
            <consortium name="RefSeq"/>
        </authorList>
    </citation>
    <scope>IDENTIFICATION</scope>
    <source>
        <strain evidence="2">CBS 342.82</strain>
    </source>
</reference>
<evidence type="ECO:0000313" key="1">
    <source>
        <dbReference type="Proteomes" id="UP000504637"/>
    </source>
</evidence>
<protein>
    <submittedName>
        <fullName evidence="2">Uncharacterized protein</fullName>
    </submittedName>
</protein>
<organism evidence="2">
    <name type="scientific">Dissoconium aciculare CBS 342.82</name>
    <dbReference type="NCBI Taxonomy" id="1314786"/>
    <lineage>
        <taxon>Eukaryota</taxon>
        <taxon>Fungi</taxon>
        <taxon>Dikarya</taxon>
        <taxon>Ascomycota</taxon>
        <taxon>Pezizomycotina</taxon>
        <taxon>Dothideomycetes</taxon>
        <taxon>Dothideomycetidae</taxon>
        <taxon>Mycosphaerellales</taxon>
        <taxon>Dissoconiaceae</taxon>
        <taxon>Dissoconium</taxon>
    </lineage>
</organism>
<name>A0A6J3LQX0_9PEZI</name>
<accession>A0A6J3LQX0</accession>
<dbReference type="RefSeq" id="XP_033455271.1">
    <property type="nucleotide sequence ID" value="XM_033599018.1"/>
</dbReference>
<gene>
    <name evidence="2" type="ORF">K489DRAFT_127471</name>
</gene>
<reference evidence="2" key="1">
    <citation type="submission" date="2020-01" db="EMBL/GenBank/DDBJ databases">
        <authorList>
            <consortium name="DOE Joint Genome Institute"/>
            <person name="Haridas S."/>
            <person name="Albert R."/>
            <person name="Binder M."/>
            <person name="Bloem J."/>
            <person name="Labutti K."/>
            <person name="Salamov A."/>
            <person name="Andreopoulos B."/>
            <person name="Baker S.E."/>
            <person name="Barry K."/>
            <person name="Bills G."/>
            <person name="Bluhm B.H."/>
            <person name="Cannon C."/>
            <person name="Castanera R."/>
            <person name="Culley D.E."/>
            <person name="Daum C."/>
            <person name="Ezra D."/>
            <person name="Gonzalez J.B."/>
            <person name="Henrissat B."/>
            <person name="Kuo A."/>
            <person name="Liang C."/>
            <person name="Lipzen A."/>
            <person name="Lutzoni F."/>
            <person name="Magnuson J."/>
            <person name="Mondo S."/>
            <person name="Nolan M."/>
            <person name="Ohm R."/>
            <person name="Pangilinan J."/>
            <person name="Park H.-J."/>
            <person name="Ramirez L."/>
            <person name="Alfaro M."/>
            <person name="Sun H."/>
            <person name="Tritt A."/>
            <person name="Yoshinaga Y."/>
            <person name="Zwiers L.-H."/>
            <person name="Turgeon B.G."/>
            <person name="Goodwin S.B."/>
            <person name="Spatafora J.W."/>
            <person name="Crous P.W."/>
            <person name="Grigoriev I.V."/>
        </authorList>
    </citation>
    <scope>NUCLEOTIDE SEQUENCE</scope>
    <source>
        <strain evidence="2">CBS 342.82</strain>
    </source>
</reference>
<dbReference type="GeneID" id="54356817"/>